<evidence type="ECO:0000256" key="7">
    <source>
        <dbReference type="ARBA" id="ARBA00069376"/>
    </source>
</evidence>
<feature type="domain" description="Phosphatidic acid phosphatase type 2/haloperoxidase" evidence="11">
    <location>
        <begin position="108"/>
        <end position="252"/>
    </location>
</feature>
<dbReference type="EMBL" id="JAATIS010000094">
    <property type="protein sequence ID" value="KAG2470921.1"/>
    <property type="molecule type" value="Genomic_DNA"/>
</dbReference>
<protein>
    <recommendedName>
        <fullName evidence="7">Phospholipid phosphatase-related protein type 5</fullName>
    </recommendedName>
    <alternativeName>
        <fullName evidence="8">Lipid phosphate phosphatase-related protein type 5</fullName>
    </alternativeName>
</protein>
<keyword evidence="5 10" id="KW-1133">Transmembrane helix</keyword>
<dbReference type="FunFam" id="1.20.144.10:FF:000002">
    <property type="entry name" value="phospholipid phosphatase-related protein type 5"/>
    <property type="match status" value="1"/>
</dbReference>
<gene>
    <name evidence="12" type="primary">Plppr5_0</name>
    <name evidence="12" type="ORF">GTO96_0005851</name>
</gene>
<feature type="region of interest" description="Disordered" evidence="9">
    <location>
        <begin position="296"/>
        <end position="346"/>
    </location>
</feature>
<feature type="transmembrane region" description="Helical" evidence="10">
    <location>
        <begin position="108"/>
        <end position="128"/>
    </location>
</feature>
<evidence type="ECO:0000313" key="13">
    <source>
        <dbReference type="Proteomes" id="UP000886611"/>
    </source>
</evidence>
<dbReference type="SMART" id="SM00014">
    <property type="entry name" value="acidPPc"/>
    <property type="match status" value="1"/>
</dbReference>
<evidence type="ECO:0000256" key="10">
    <source>
        <dbReference type="SAM" id="Phobius"/>
    </source>
</evidence>
<evidence type="ECO:0000256" key="8">
    <source>
        <dbReference type="ARBA" id="ARBA00081265"/>
    </source>
</evidence>
<feature type="region of interest" description="Disordered" evidence="9">
    <location>
        <begin position="493"/>
        <end position="539"/>
    </location>
</feature>
<dbReference type="CDD" id="cd03384">
    <property type="entry name" value="PAP2_wunen"/>
    <property type="match status" value="1"/>
</dbReference>
<dbReference type="AlphaFoldDB" id="A0A8X8BXA7"/>
<comment type="caution">
    <text evidence="12">The sequence shown here is derived from an EMBL/GenBank/DDBJ whole genome shotgun (WGS) entry which is preliminary data.</text>
</comment>
<feature type="transmembrane region" description="Helical" evidence="10">
    <location>
        <begin position="206"/>
        <end position="225"/>
    </location>
</feature>
<dbReference type="Pfam" id="PF01569">
    <property type="entry name" value="PAP2"/>
    <property type="match status" value="1"/>
</dbReference>
<comment type="similarity">
    <text evidence="2">Belongs to the PA-phosphatase related phosphoesterase family.</text>
</comment>
<dbReference type="PANTHER" id="PTHR10165">
    <property type="entry name" value="LIPID PHOSPHATE PHOSPHATASE"/>
    <property type="match status" value="1"/>
</dbReference>
<dbReference type="PANTHER" id="PTHR10165:SF15">
    <property type="entry name" value="PHOSPHOLIPID PHOSPHATASE-RELATED PROTEIN TYPE 2"/>
    <property type="match status" value="1"/>
</dbReference>
<keyword evidence="6 10" id="KW-0472">Membrane</keyword>
<dbReference type="GO" id="GO:0046839">
    <property type="term" value="P:phospholipid dephosphorylation"/>
    <property type="evidence" value="ECO:0007669"/>
    <property type="project" value="TreeGrafter"/>
</dbReference>
<keyword evidence="13" id="KW-1185">Reference proteome</keyword>
<keyword evidence="4 10" id="KW-0812">Transmembrane</keyword>
<feature type="transmembrane region" description="Helical" evidence="10">
    <location>
        <begin position="181"/>
        <end position="199"/>
    </location>
</feature>
<evidence type="ECO:0000256" key="2">
    <source>
        <dbReference type="ARBA" id="ARBA00008816"/>
    </source>
</evidence>
<keyword evidence="3" id="KW-1003">Cell membrane</keyword>
<proteinExistence type="inferred from homology"/>
<evidence type="ECO:0000313" key="12">
    <source>
        <dbReference type="EMBL" id="KAG2470921.1"/>
    </source>
</evidence>
<evidence type="ECO:0000259" key="11">
    <source>
        <dbReference type="SMART" id="SM00014"/>
    </source>
</evidence>
<evidence type="ECO:0000256" key="6">
    <source>
        <dbReference type="ARBA" id="ARBA00023136"/>
    </source>
</evidence>
<feature type="non-terminal residue" evidence="12">
    <location>
        <position position="1"/>
    </location>
</feature>
<dbReference type="GO" id="GO:0008195">
    <property type="term" value="F:phosphatidate phosphatase activity"/>
    <property type="evidence" value="ECO:0007669"/>
    <property type="project" value="TreeGrafter"/>
</dbReference>
<feature type="transmembrane region" description="Helical" evidence="10">
    <location>
        <begin position="55"/>
        <end position="79"/>
    </location>
</feature>
<dbReference type="GO" id="GO:0006644">
    <property type="term" value="P:phospholipid metabolic process"/>
    <property type="evidence" value="ECO:0007669"/>
    <property type="project" value="InterPro"/>
</dbReference>
<accession>A0A8X8BXA7</accession>
<dbReference type="InterPro" id="IPR000326">
    <property type="entry name" value="PAP2/HPO"/>
</dbReference>
<evidence type="ECO:0000256" key="9">
    <source>
        <dbReference type="SAM" id="MobiDB-lite"/>
    </source>
</evidence>
<evidence type="ECO:0000256" key="5">
    <source>
        <dbReference type="ARBA" id="ARBA00022989"/>
    </source>
</evidence>
<sequence>MFYFQLVIMAGTVLLAYYFEYTDTFPVHIQGFFCFDKSFSKPYPGPEDNSKAPPVLVYSLVTAIPTITILAGELTAFILKIDGEREKTITTGDCCYFNPLLRRIVRFLGVYSFGLFTTTIFANAGQVVTGNQAPHFLTACRPNYTALGCQSPMQYITERRACTGNPVVVAAARKSFPSKDAALSIYSAVYTVMYVTLVFRTKGTRLTKPAVCLTLLSLAVLVGVVRVTEYRNHWSDVLAGFLTGGSIAAFLVTCVINNFQSRRPPLPKLPRPEPLVGMPMMTLPCVESPLEKLSAAQRSLASGTTDPHPHLPHPTQDQDVNPAQHFTHPPTTTVTSRPPASLEPPCQQLRTPQKELKEDLHTRQCGLRHGASPPFNYWSLLPKTGERCLGTLGATAEHRKGRPRWQRPRWQRARLLRLHLLRRLLPKWTTDPDSALAFAPVFGMAPCPECGIPPLTPFFDRVTGTLKPDCTTAMGSRETPALGGMDGFPRIYPRRGEDWRTGRTTTRAASSKSEQDRSELASSLSPHAGHVFPDASRSPHTPLRWKSLRFRLAVTCSPGACGV</sequence>
<dbReference type="InterPro" id="IPR036938">
    <property type="entry name" value="PAP2/HPO_sf"/>
</dbReference>
<dbReference type="SUPFAM" id="SSF48317">
    <property type="entry name" value="Acid phosphatase/Vanadium-dependent haloperoxidase"/>
    <property type="match status" value="1"/>
</dbReference>
<dbReference type="Gene3D" id="1.20.144.10">
    <property type="entry name" value="Phosphatidic acid phosphatase type 2/haloperoxidase"/>
    <property type="match status" value="1"/>
</dbReference>
<feature type="compositionally biased region" description="Polar residues" evidence="9">
    <location>
        <begin position="329"/>
        <end position="338"/>
    </location>
</feature>
<evidence type="ECO:0000256" key="4">
    <source>
        <dbReference type="ARBA" id="ARBA00022692"/>
    </source>
</evidence>
<dbReference type="GO" id="GO:0005886">
    <property type="term" value="C:plasma membrane"/>
    <property type="evidence" value="ECO:0007669"/>
    <property type="project" value="UniProtKB-SubCell"/>
</dbReference>
<feature type="non-terminal residue" evidence="12">
    <location>
        <position position="563"/>
    </location>
</feature>
<reference evidence="12 13" key="1">
    <citation type="journal article" date="2021" name="Cell">
        <title>Tracing the genetic footprints of vertebrate landing in non-teleost ray-finned fishes.</title>
        <authorList>
            <person name="Bi X."/>
            <person name="Wang K."/>
            <person name="Yang L."/>
            <person name="Pan H."/>
            <person name="Jiang H."/>
            <person name="Wei Q."/>
            <person name="Fang M."/>
            <person name="Yu H."/>
            <person name="Zhu C."/>
            <person name="Cai Y."/>
            <person name="He Y."/>
            <person name="Gan X."/>
            <person name="Zeng H."/>
            <person name="Yu D."/>
            <person name="Zhu Y."/>
            <person name="Jiang H."/>
            <person name="Qiu Q."/>
            <person name="Yang H."/>
            <person name="Zhang Y.E."/>
            <person name="Wang W."/>
            <person name="Zhu M."/>
            <person name="He S."/>
            <person name="Zhang G."/>
        </authorList>
    </citation>
    <scope>NUCLEOTIDE SEQUENCE [LARGE SCALE GENOMIC DNA]</scope>
    <source>
        <strain evidence="12">Bchr_013</strain>
    </source>
</reference>
<dbReference type="InterPro" id="IPR043216">
    <property type="entry name" value="PAP-like"/>
</dbReference>
<name>A0A8X8BXA7_POLSE</name>
<evidence type="ECO:0000256" key="1">
    <source>
        <dbReference type="ARBA" id="ARBA00004651"/>
    </source>
</evidence>
<dbReference type="Proteomes" id="UP000886611">
    <property type="component" value="Unassembled WGS sequence"/>
</dbReference>
<evidence type="ECO:0000256" key="3">
    <source>
        <dbReference type="ARBA" id="ARBA00022475"/>
    </source>
</evidence>
<comment type="subcellular location">
    <subcellularLocation>
        <location evidence="1">Cell membrane</location>
        <topology evidence="1">Multi-pass membrane protein</topology>
    </subcellularLocation>
</comment>
<feature type="transmembrane region" description="Helical" evidence="10">
    <location>
        <begin position="237"/>
        <end position="259"/>
    </location>
</feature>
<dbReference type="GO" id="GO:0007165">
    <property type="term" value="P:signal transduction"/>
    <property type="evidence" value="ECO:0007669"/>
    <property type="project" value="TreeGrafter"/>
</dbReference>
<organism evidence="12 13">
    <name type="scientific">Polypterus senegalus</name>
    <name type="common">Senegal bichir</name>
    <dbReference type="NCBI Taxonomy" id="55291"/>
    <lineage>
        <taxon>Eukaryota</taxon>
        <taxon>Metazoa</taxon>
        <taxon>Chordata</taxon>
        <taxon>Craniata</taxon>
        <taxon>Vertebrata</taxon>
        <taxon>Euteleostomi</taxon>
        <taxon>Actinopterygii</taxon>
        <taxon>Polypteriformes</taxon>
        <taxon>Polypteridae</taxon>
        <taxon>Polypterus</taxon>
    </lineage>
</organism>